<gene>
    <name evidence="1" type="ORF">A1Q1_00488</name>
</gene>
<sequence length="94" mass="9919">MSTLTIPYVAQPDMALPALALLQGAEVVWDVISGDAGQPDLDGVKGADAVRAKLNEKTPAGPSLPQLPSEFTPKTPFPEIAAILDALDDYLAYR</sequence>
<name>J5R1M1_TRIAS</name>
<reference evidence="1 2" key="1">
    <citation type="journal article" date="2012" name="Eukaryot. Cell">
        <title>Draft genome sequence of CBS 2479, the standard type strain of Trichosporon asahii.</title>
        <authorList>
            <person name="Yang R.Y."/>
            <person name="Li H.T."/>
            <person name="Zhu H."/>
            <person name="Zhou G.P."/>
            <person name="Wang M."/>
            <person name="Wang L."/>
        </authorList>
    </citation>
    <scope>NUCLEOTIDE SEQUENCE [LARGE SCALE GENOMIC DNA]</scope>
    <source>
        <strain evidence="2">ATCC 90039 / CBS 2479 / JCM 2466 / KCTC 7840 / NCYC 2677 / UAMH 7654</strain>
    </source>
</reference>
<proteinExistence type="predicted"/>
<organism evidence="1 2">
    <name type="scientific">Trichosporon asahii var. asahii (strain ATCC 90039 / CBS 2479 / JCM 2466 / KCTC 7840 / NBRC 103889/ NCYC 2677 / UAMH 7654)</name>
    <name type="common">Yeast</name>
    <dbReference type="NCBI Taxonomy" id="1186058"/>
    <lineage>
        <taxon>Eukaryota</taxon>
        <taxon>Fungi</taxon>
        <taxon>Dikarya</taxon>
        <taxon>Basidiomycota</taxon>
        <taxon>Agaricomycotina</taxon>
        <taxon>Tremellomycetes</taxon>
        <taxon>Trichosporonales</taxon>
        <taxon>Trichosporonaceae</taxon>
        <taxon>Trichosporon</taxon>
    </lineage>
</organism>
<dbReference type="GO" id="GO:0016874">
    <property type="term" value="F:ligase activity"/>
    <property type="evidence" value="ECO:0007669"/>
    <property type="project" value="UniProtKB-KW"/>
</dbReference>
<keyword evidence="1" id="KW-0436">Ligase</keyword>
<dbReference type="Proteomes" id="UP000002748">
    <property type="component" value="Unassembled WGS sequence"/>
</dbReference>
<dbReference type="HOGENOM" id="CLU_2387728_0_0_1"/>
<dbReference type="KEGG" id="tasa:A1Q1_00488"/>
<dbReference type="VEuPathDB" id="FungiDB:A1Q1_00488"/>
<protein>
    <submittedName>
        <fullName evidence="1">Glutamate-tRNA ligase</fullName>
    </submittedName>
</protein>
<dbReference type="RefSeq" id="XP_014181278.1">
    <property type="nucleotide sequence ID" value="XM_014325803.1"/>
</dbReference>
<accession>J5R1M1</accession>
<evidence type="ECO:0000313" key="2">
    <source>
        <dbReference type="Proteomes" id="UP000002748"/>
    </source>
</evidence>
<evidence type="ECO:0000313" key="1">
    <source>
        <dbReference type="EMBL" id="EJT50243.1"/>
    </source>
</evidence>
<dbReference type="EMBL" id="ALBS01000123">
    <property type="protein sequence ID" value="EJT50243.1"/>
    <property type="molecule type" value="Genomic_DNA"/>
</dbReference>
<dbReference type="AlphaFoldDB" id="J5R1M1"/>
<dbReference type="GeneID" id="25984002"/>
<comment type="caution">
    <text evidence="1">The sequence shown here is derived from an EMBL/GenBank/DDBJ whole genome shotgun (WGS) entry which is preliminary data.</text>
</comment>